<evidence type="ECO:0000256" key="6">
    <source>
        <dbReference type="ARBA" id="ARBA00023136"/>
    </source>
</evidence>
<keyword evidence="5 9" id="KW-1133">Transmembrane helix</keyword>
<feature type="domain" description="Major facilitator superfamily (MFS) profile" evidence="10">
    <location>
        <begin position="21"/>
        <end position="502"/>
    </location>
</feature>
<dbReference type="InterPro" id="IPR020846">
    <property type="entry name" value="MFS_dom"/>
</dbReference>
<dbReference type="AlphaFoldDB" id="A0A0D7CEA3"/>
<feature type="transmembrane region" description="Helical" evidence="9">
    <location>
        <begin position="274"/>
        <end position="295"/>
    </location>
</feature>
<feature type="region of interest" description="Disordered" evidence="8">
    <location>
        <begin position="501"/>
        <end position="528"/>
    </location>
</feature>
<dbReference type="InterPro" id="IPR004638">
    <property type="entry name" value="EmrB-like"/>
</dbReference>
<protein>
    <submittedName>
        <fullName evidence="11">Multidrug MFS transporter</fullName>
    </submittedName>
</protein>
<evidence type="ECO:0000313" key="12">
    <source>
        <dbReference type="Proteomes" id="UP000032458"/>
    </source>
</evidence>
<dbReference type="GO" id="GO:0022857">
    <property type="term" value="F:transmembrane transporter activity"/>
    <property type="evidence" value="ECO:0007669"/>
    <property type="project" value="InterPro"/>
</dbReference>
<keyword evidence="2" id="KW-0813">Transport</keyword>
<feature type="transmembrane region" description="Helical" evidence="9">
    <location>
        <begin position="208"/>
        <end position="226"/>
    </location>
</feature>
<evidence type="ECO:0000313" key="11">
    <source>
        <dbReference type="EMBL" id="KIZ14366.1"/>
    </source>
</evidence>
<feature type="transmembrane region" description="Helical" evidence="9">
    <location>
        <begin position="370"/>
        <end position="390"/>
    </location>
</feature>
<evidence type="ECO:0000259" key="10">
    <source>
        <dbReference type="PROSITE" id="PS50850"/>
    </source>
</evidence>
<feature type="transmembrane region" description="Helical" evidence="9">
    <location>
        <begin position="20"/>
        <end position="43"/>
    </location>
</feature>
<dbReference type="Gene3D" id="1.20.1250.20">
    <property type="entry name" value="MFS general substrate transporter like domains"/>
    <property type="match status" value="1"/>
</dbReference>
<feature type="transmembrane region" description="Helical" evidence="9">
    <location>
        <begin position="471"/>
        <end position="498"/>
    </location>
</feature>
<gene>
    <name evidence="11" type="ORF">SNA_35290</name>
</gene>
<evidence type="ECO:0000256" key="7">
    <source>
        <dbReference type="ARBA" id="ARBA00023251"/>
    </source>
</evidence>
<feature type="transmembrane region" description="Helical" evidence="9">
    <location>
        <begin position="411"/>
        <end position="429"/>
    </location>
</feature>
<accession>A0A0D7CEA3</accession>
<dbReference type="Gene3D" id="1.20.1720.10">
    <property type="entry name" value="Multidrug resistance protein D"/>
    <property type="match status" value="1"/>
</dbReference>
<dbReference type="EMBL" id="JRKI01000061">
    <property type="protein sequence ID" value="KIZ14366.1"/>
    <property type="molecule type" value="Genomic_DNA"/>
</dbReference>
<proteinExistence type="predicted"/>
<comment type="subcellular location">
    <subcellularLocation>
        <location evidence="1">Cell membrane</location>
        <topology evidence="1">Multi-pass membrane protein</topology>
    </subcellularLocation>
</comment>
<keyword evidence="6 9" id="KW-0472">Membrane</keyword>
<dbReference type="GO" id="GO:0046677">
    <property type="term" value="P:response to antibiotic"/>
    <property type="evidence" value="ECO:0007669"/>
    <property type="project" value="UniProtKB-KW"/>
</dbReference>
<feature type="compositionally biased region" description="Polar residues" evidence="8">
    <location>
        <begin position="518"/>
        <end position="528"/>
    </location>
</feature>
<evidence type="ECO:0000256" key="3">
    <source>
        <dbReference type="ARBA" id="ARBA00022475"/>
    </source>
</evidence>
<name>A0A0D7CEA3_9ACTN</name>
<evidence type="ECO:0000256" key="5">
    <source>
        <dbReference type="ARBA" id="ARBA00022989"/>
    </source>
</evidence>
<evidence type="ECO:0000256" key="9">
    <source>
        <dbReference type="SAM" id="Phobius"/>
    </source>
</evidence>
<comment type="caution">
    <text evidence="11">The sequence shown here is derived from an EMBL/GenBank/DDBJ whole genome shotgun (WGS) entry which is preliminary data.</text>
</comment>
<feature type="compositionally biased region" description="Low complexity" evidence="8">
    <location>
        <begin position="501"/>
        <end position="517"/>
    </location>
</feature>
<dbReference type="NCBIfam" id="TIGR00711">
    <property type="entry name" value="efflux_EmrB"/>
    <property type="match status" value="1"/>
</dbReference>
<dbReference type="InterPro" id="IPR036259">
    <property type="entry name" value="MFS_trans_sf"/>
</dbReference>
<feature type="transmembrane region" description="Helical" evidence="9">
    <location>
        <begin position="238"/>
        <end position="254"/>
    </location>
</feature>
<dbReference type="PATRIC" id="fig|1240678.4.peg.7513"/>
<keyword evidence="3" id="KW-1003">Cell membrane</keyword>
<dbReference type="CDD" id="cd17321">
    <property type="entry name" value="MFS_MMR_MDR_like"/>
    <property type="match status" value="1"/>
</dbReference>
<feature type="transmembrane region" description="Helical" evidence="9">
    <location>
        <begin position="340"/>
        <end position="358"/>
    </location>
</feature>
<evidence type="ECO:0000256" key="2">
    <source>
        <dbReference type="ARBA" id="ARBA00022448"/>
    </source>
</evidence>
<dbReference type="InterPro" id="IPR011701">
    <property type="entry name" value="MFS"/>
</dbReference>
<dbReference type="Proteomes" id="UP000032458">
    <property type="component" value="Unassembled WGS sequence"/>
</dbReference>
<keyword evidence="7" id="KW-0046">Antibiotic resistance</keyword>
<dbReference type="RefSeq" id="WP_044368136.1">
    <property type="nucleotide sequence ID" value="NZ_JRKI01000061.1"/>
</dbReference>
<evidence type="ECO:0000256" key="4">
    <source>
        <dbReference type="ARBA" id="ARBA00022692"/>
    </source>
</evidence>
<dbReference type="GO" id="GO:0005886">
    <property type="term" value="C:plasma membrane"/>
    <property type="evidence" value="ECO:0007669"/>
    <property type="project" value="UniProtKB-SubCell"/>
</dbReference>
<sequence>MTSPTGPSTSAPPPDPRRWWALGALVAALLVLGFDTTILNVALPTLAAQLGAGTGQQQWIADAYAVVFAGLMLPAGLLGDRFGRRRMLLCGLGIFLAGSLFGTLADSAPLVIGARAVMGTGAALIMPLAMSVLPSLFGPGERSTAVGAISAASALGLPLGPLVGGWLLDHFWWGSVFLVNVPLVLIGIAACVFLLPETSDPAAPPVDTRSALLTVTGLGALILAIIEGPARGWRDPLVLTSLTASVVLIAALVLRGRGQERPMLDLRLLRSRGFLWNTVAAALGTLVLSGLMFLLPQYLQAVLGYDAFGTGLRMLPMMGGLLLAAKGSGALAARFGPRPVVTGGLAVLACAAFLGATTEVHDGYGATARWLSLAGVGFGFAMVPAMDAALGALPAERAGNGSGLLMTVRQIGGALGVAVLGSVLAGAYGDRIDTAGLPARAADAAGDSVVAAHLVAERLGVHRLAASADRAYLHGMGLALVVCGVAALVAGVLTAVFLPNPRGGSHPGTTGHPRTGTAMATGTSHARE</sequence>
<dbReference type="PRINTS" id="PR01036">
    <property type="entry name" value="TCRTETB"/>
</dbReference>
<feature type="transmembrane region" description="Helical" evidence="9">
    <location>
        <begin position="111"/>
        <end position="133"/>
    </location>
</feature>
<reference evidence="11 12" key="1">
    <citation type="submission" date="2014-09" db="EMBL/GenBank/DDBJ databases">
        <title>Draft genome sequence of Streptomyces natalensis ATCC 27448, producer of the antifungal pimaricin.</title>
        <authorList>
            <person name="Mendes M.V."/>
            <person name="Beites T."/>
            <person name="Pires S."/>
            <person name="Santos C.L."/>
            <person name="Moradas-Ferreira P."/>
        </authorList>
    </citation>
    <scope>NUCLEOTIDE SEQUENCE [LARGE SCALE GENOMIC DNA]</scope>
    <source>
        <strain evidence="11 12">ATCC 27448</strain>
    </source>
</reference>
<keyword evidence="12" id="KW-1185">Reference proteome</keyword>
<dbReference type="PANTHER" id="PTHR42718">
    <property type="entry name" value="MAJOR FACILITATOR SUPERFAMILY MULTIDRUG TRANSPORTER MFSC"/>
    <property type="match status" value="1"/>
</dbReference>
<dbReference type="Pfam" id="PF07690">
    <property type="entry name" value="MFS_1"/>
    <property type="match status" value="1"/>
</dbReference>
<feature type="transmembrane region" description="Helical" evidence="9">
    <location>
        <begin position="172"/>
        <end position="196"/>
    </location>
</feature>
<evidence type="ECO:0000256" key="1">
    <source>
        <dbReference type="ARBA" id="ARBA00004651"/>
    </source>
</evidence>
<feature type="transmembrane region" description="Helical" evidence="9">
    <location>
        <begin position="87"/>
        <end position="105"/>
    </location>
</feature>
<dbReference type="PROSITE" id="PS50850">
    <property type="entry name" value="MFS"/>
    <property type="match status" value="1"/>
</dbReference>
<feature type="transmembrane region" description="Helical" evidence="9">
    <location>
        <begin position="63"/>
        <end position="80"/>
    </location>
</feature>
<keyword evidence="4 9" id="KW-0812">Transmembrane</keyword>
<dbReference type="PANTHER" id="PTHR42718:SF42">
    <property type="entry name" value="EXPORT PROTEIN"/>
    <property type="match status" value="1"/>
</dbReference>
<evidence type="ECO:0000256" key="8">
    <source>
        <dbReference type="SAM" id="MobiDB-lite"/>
    </source>
</evidence>
<organism evidence="11 12">
    <name type="scientific">Streptomyces natalensis ATCC 27448</name>
    <dbReference type="NCBI Taxonomy" id="1240678"/>
    <lineage>
        <taxon>Bacteria</taxon>
        <taxon>Bacillati</taxon>
        <taxon>Actinomycetota</taxon>
        <taxon>Actinomycetes</taxon>
        <taxon>Kitasatosporales</taxon>
        <taxon>Streptomycetaceae</taxon>
        <taxon>Streptomyces</taxon>
    </lineage>
</organism>
<dbReference type="SUPFAM" id="SSF103473">
    <property type="entry name" value="MFS general substrate transporter"/>
    <property type="match status" value="1"/>
</dbReference>
<feature type="transmembrane region" description="Helical" evidence="9">
    <location>
        <begin position="145"/>
        <end position="166"/>
    </location>
</feature>